<accession>A0ABS5JW83</accession>
<dbReference type="RefSeq" id="WP_212215981.1">
    <property type="nucleotide sequence ID" value="NZ_JAGUCO010000006.1"/>
</dbReference>
<gene>
    <name evidence="2" type="ORF">KEM10_10650</name>
</gene>
<reference evidence="2 3" key="1">
    <citation type="journal article" date="2015" name="Int. J. Syst. Evol. Microbiol.">
        <title>Carboxylicivirga linearis sp. nov., isolated from a sea cucumber culture pond.</title>
        <authorList>
            <person name="Wang F.Q."/>
            <person name="Zhou Y.X."/>
            <person name="Lin X.Z."/>
            <person name="Chen G.J."/>
            <person name="Du Z.J."/>
        </authorList>
    </citation>
    <scope>NUCLEOTIDE SEQUENCE [LARGE SCALE GENOMIC DNA]</scope>
    <source>
        <strain evidence="2 3">FB218</strain>
    </source>
</reference>
<evidence type="ECO:0000256" key="1">
    <source>
        <dbReference type="SAM" id="Phobius"/>
    </source>
</evidence>
<dbReference type="Pfam" id="PF11297">
    <property type="entry name" value="DUF3098"/>
    <property type="match status" value="1"/>
</dbReference>
<keyword evidence="1" id="KW-0812">Transmembrane</keyword>
<keyword evidence="1" id="KW-1133">Transmembrane helix</keyword>
<proteinExistence type="predicted"/>
<evidence type="ECO:0000313" key="2">
    <source>
        <dbReference type="EMBL" id="MBS2098739.1"/>
    </source>
</evidence>
<dbReference type="Proteomes" id="UP000708576">
    <property type="component" value="Unassembled WGS sequence"/>
</dbReference>
<protein>
    <submittedName>
        <fullName evidence="2">DUF3098 domain-containing protein</fullName>
    </submittedName>
</protein>
<name>A0ABS5JW83_9BACT</name>
<dbReference type="InterPro" id="IPR021448">
    <property type="entry name" value="DUF3098"/>
</dbReference>
<organism evidence="2 3">
    <name type="scientific">Carboxylicivirga linearis</name>
    <dbReference type="NCBI Taxonomy" id="1628157"/>
    <lineage>
        <taxon>Bacteria</taxon>
        <taxon>Pseudomonadati</taxon>
        <taxon>Bacteroidota</taxon>
        <taxon>Bacteroidia</taxon>
        <taxon>Marinilabiliales</taxon>
        <taxon>Marinilabiliaceae</taxon>
        <taxon>Carboxylicivirga</taxon>
    </lineage>
</organism>
<sequence length="83" mass="9513">MAKKENEQKFQFALGKENYILLAIGFAIIIVGFLLMMGGRSEDPAVFNEEIYSFRRITLAPIIVLFGFMFEIYAIMKKPKSVD</sequence>
<dbReference type="EMBL" id="JAGUCO010000006">
    <property type="protein sequence ID" value="MBS2098739.1"/>
    <property type="molecule type" value="Genomic_DNA"/>
</dbReference>
<feature type="transmembrane region" description="Helical" evidence="1">
    <location>
        <begin position="20"/>
        <end position="37"/>
    </location>
</feature>
<keyword evidence="1" id="KW-0472">Membrane</keyword>
<feature type="transmembrane region" description="Helical" evidence="1">
    <location>
        <begin position="57"/>
        <end position="76"/>
    </location>
</feature>
<comment type="caution">
    <text evidence="2">The sequence shown here is derived from an EMBL/GenBank/DDBJ whole genome shotgun (WGS) entry which is preliminary data.</text>
</comment>
<keyword evidence="3" id="KW-1185">Reference proteome</keyword>
<evidence type="ECO:0000313" key="3">
    <source>
        <dbReference type="Proteomes" id="UP000708576"/>
    </source>
</evidence>